<dbReference type="Proteomes" id="UP000009309">
    <property type="component" value="Unassembled WGS sequence"/>
</dbReference>
<keyword evidence="2" id="KW-0413">Isomerase</keyword>
<dbReference type="CDD" id="cd06558">
    <property type="entry name" value="crotonase-like"/>
    <property type="match status" value="1"/>
</dbReference>
<dbReference type="AlphaFoldDB" id="I2GQ52"/>
<dbReference type="Gene3D" id="3.90.226.10">
    <property type="entry name" value="2-enoyl-CoA Hydratase, Chain A, domain 1"/>
    <property type="match status" value="1"/>
</dbReference>
<name>I2GQ52_9BACT</name>
<dbReference type="STRING" id="1185876.BN8_05336"/>
<dbReference type="eggNOG" id="COG1024">
    <property type="taxonomic scope" value="Bacteria"/>
</dbReference>
<dbReference type="EMBL" id="CAIT01000009">
    <property type="protein sequence ID" value="CCH56030.1"/>
    <property type="molecule type" value="Genomic_DNA"/>
</dbReference>
<dbReference type="PANTHER" id="PTHR42964">
    <property type="entry name" value="ENOYL-COA HYDRATASE"/>
    <property type="match status" value="1"/>
</dbReference>
<dbReference type="PANTHER" id="PTHR42964:SF1">
    <property type="entry name" value="POLYKETIDE BIOSYNTHESIS ENOYL-COA HYDRATASE PKSH-RELATED"/>
    <property type="match status" value="1"/>
</dbReference>
<keyword evidence="3" id="KW-1185">Reference proteome</keyword>
<protein>
    <submittedName>
        <fullName evidence="2">Enoyl-CoA hydratase/isomerase</fullName>
    </submittedName>
</protein>
<comment type="similarity">
    <text evidence="1">Belongs to the enoyl-CoA hydratase/isomerase family.</text>
</comment>
<dbReference type="Gene3D" id="1.10.12.10">
    <property type="entry name" value="Lyase 2-enoyl-coa Hydratase, Chain A, domain 2"/>
    <property type="match status" value="1"/>
</dbReference>
<dbReference type="SUPFAM" id="SSF52096">
    <property type="entry name" value="ClpP/crotonase"/>
    <property type="match status" value="1"/>
</dbReference>
<dbReference type="InterPro" id="IPR029045">
    <property type="entry name" value="ClpP/crotonase-like_dom_sf"/>
</dbReference>
<dbReference type="Pfam" id="PF00378">
    <property type="entry name" value="ECH_1"/>
    <property type="match status" value="1"/>
</dbReference>
<dbReference type="InterPro" id="IPR001753">
    <property type="entry name" value="Enoyl-CoA_hydra/iso"/>
</dbReference>
<dbReference type="GO" id="GO:0016853">
    <property type="term" value="F:isomerase activity"/>
    <property type="evidence" value="ECO:0007669"/>
    <property type="project" value="UniProtKB-KW"/>
</dbReference>
<proteinExistence type="inferred from homology"/>
<sequence length="288" mass="31487">MALPHSRIMPFYDTLAMLYTSAQVAELPAAGFRHLLVERNDHVLTVTLNRPEKKNALNPTLLNELAFALHYAHYYSEIWMVVLGAAGDTFCAGMDLKALSVGEQESPTVPPPSGPVRLGELMAGLHKPCIARVQGPVYAGGFLLVGGSTYVVASERATFSLPEVKRGLFPFQVLAVLLDIMPARTALDLCLRARTLTAADALEVGLATSVVAPDQLDNAVQELVGELKQYSPTAMQFGLRAYQQLKSLPPDQQQAFLYEQFQEIQQTADAKEGMAAFLEKRSPRWSGQ</sequence>
<evidence type="ECO:0000256" key="1">
    <source>
        <dbReference type="ARBA" id="ARBA00005254"/>
    </source>
</evidence>
<comment type="caution">
    <text evidence="2">The sequence shown here is derived from an EMBL/GenBank/DDBJ whole genome shotgun (WGS) entry which is preliminary data.</text>
</comment>
<gene>
    <name evidence="2" type="ORF">BN8_05336</name>
</gene>
<accession>I2GQ52</accession>
<evidence type="ECO:0000313" key="3">
    <source>
        <dbReference type="Proteomes" id="UP000009309"/>
    </source>
</evidence>
<dbReference type="InterPro" id="IPR014748">
    <property type="entry name" value="Enoyl-CoA_hydra_C"/>
</dbReference>
<evidence type="ECO:0000313" key="2">
    <source>
        <dbReference type="EMBL" id="CCH56030.1"/>
    </source>
</evidence>
<organism evidence="2 3">
    <name type="scientific">Fibrisoma limi BUZ 3</name>
    <dbReference type="NCBI Taxonomy" id="1185876"/>
    <lineage>
        <taxon>Bacteria</taxon>
        <taxon>Pseudomonadati</taxon>
        <taxon>Bacteroidota</taxon>
        <taxon>Cytophagia</taxon>
        <taxon>Cytophagales</taxon>
        <taxon>Spirosomataceae</taxon>
        <taxon>Fibrisoma</taxon>
    </lineage>
</organism>
<reference evidence="2 3" key="1">
    <citation type="journal article" date="2012" name="J. Bacteriol.">
        <title>Genome Sequence of the Filamentous Bacterium Fibrisoma limi BUZ 3T.</title>
        <authorList>
            <person name="Filippini M."/>
            <person name="Qi W."/>
            <person name="Jaenicke S."/>
            <person name="Goesmann A."/>
            <person name="Smits T.H."/>
            <person name="Bagheri H.C."/>
        </authorList>
    </citation>
    <scope>NUCLEOTIDE SEQUENCE [LARGE SCALE GENOMIC DNA]</scope>
    <source>
        <strain evidence="3">BUZ 3T</strain>
    </source>
</reference>
<dbReference type="InterPro" id="IPR051683">
    <property type="entry name" value="Enoyl-CoA_Hydratase/Isomerase"/>
</dbReference>